<feature type="compositionally biased region" description="Basic and acidic residues" evidence="1">
    <location>
        <begin position="400"/>
        <end position="422"/>
    </location>
</feature>
<accession>A0A923M727</accession>
<dbReference type="InterPro" id="IPR031325">
    <property type="entry name" value="RHS_repeat"/>
</dbReference>
<keyword evidence="2" id="KW-0732">Signal</keyword>
<evidence type="ECO:0000313" key="4">
    <source>
        <dbReference type="Proteomes" id="UP000596827"/>
    </source>
</evidence>
<protein>
    <submittedName>
        <fullName evidence="3">RHS repeat protein</fullName>
    </submittedName>
</protein>
<reference evidence="3" key="1">
    <citation type="submission" date="2020-08" db="EMBL/GenBank/DDBJ databases">
        <title>Ramlibacter sp. GTP1 16S ribosomal RNA gene genome sequencing and assembly.</title>
        <authorList>
            <person name="Kang M."/>
        </authorList>
    </citation>
    <scope>NUCLEOTIDE SEQUENCE</scope>
    <source>
        <strain evidence="3">GTP1</strain>
    </source>
</reference>
<name>A0A923M727_9BURK</name>
<proteinExistence type="predicted"/>
<organism evidence="3 4">
    <name type="scientific">Ramlibacter albus</name>
    <dbReference type="NCBI Taxonomy" id="2079448"/>
    <lineage>
        <taxon>Bacteria</taxon>
        <taxon>Pseudomonadati</taxon>
        <taxon>Pseudomonadota</taxon>
        <taxon>Betaproteobacteria</taxon>
        <taxon>Burkholderiales</taxon>
        <taxon>Comamonadaceae</taxon>
        <taxon>Ramlibacter</taxon>
    </lineage>
</organism>
<dbReference type="Pfam" id="PF05593">
    <property type="entry name" value="RHS_repeat"/>
    <property type="match status" value="2"/>
</dbReference>
<dbReference type="RefSeq" id="WP_187080200.1">
    <property type="nucleotide sequence ID" value="NZ_JACORU010000001.1"/>
</dbReference>
<dbReference type="InterPro" id="IPR006530">
    <property type="entry name" value="YD"/>
</dbReference>
<comment type="caution">
    <text evidence="3">The sequence shown here is derived from an EMBL/GenBank/DDBJ whole genome shotgun (WGS) entry which is preliminary data.</text>
</comment>
<gene>
    <name evidence="3" type="ORF">H8R02_04880</name>
</gene>
<dbReference type="PANTHER" id="PTHR32305">
    <property type="match status" value="1"/>
</dbReference>
<sequence length="422" mass="46706">MQRHSVWARAVCCAVLASLCITSFAQGSWSYGYDANGRLVTQTDTLNQTTRQALDALGRPTATTLPDNSTVTRAWSPLNQLMQLTDPKGVATRYTRNAFGEVMSETSADIGTVTFKRNANGAITEIRDAKGQVTRVERDLLGRPTRILHDAGSITSFTYGLGGRVEKLEDASGSITYTRDLHGRVLTATWRINDNPANPSTFHVEYGYTQGDLTSITYPSGLKVAYRRTTGRITGIDVLEPGKNKAWVPFVSALTHTPLGQPKAWVWSNGDTAARSLDMNGQMTANEFARYTYDAASRITGITQDLWATRTVVVGTTTVSELYKAPVTWAAGYDNRNRLTRFERQGAKSVYTYDANSNRLKALEMRQRRGPRRHLRPAEHGARRGHLAEGGCGQQPAARVHSDPHAHEGREDGEQHRHERQL</sequence>
<feature type="region of interest" description="Disordered" evidence="1">
    <location>
        <begin position="364"/>
        <end position="422"/>
    </location>
</feature>
<dbReference type="Gene3D" id="2.180.10.10">
    <property type="entry name" value="RHS repeat-associated core"/>
    <property type="match status" value="1"/>
</dbReference>
<dbReference type="EMBL" id="JACORU010000001">
    <property type="protein sequence ID" value="MBC5763772.1"/>
    <property type="molecule type" value="Genomic_DNA"/>
</dbReference>
<feature type="chain" id="PRO_5038024571" evidence="2">
    <location>
        <begin position="26"/>
        <end position="422"/>
    </location>
</feature>
<feature type="signal peptide" evidence="2">
    <location>
        <begin position="1"/>
        <end position="25"/>
    </location>
</feature>
<evidence type="ECO:0000313" key="3">
    <source>
        <dbReference type="EMBL" id="MBC5763772.1"/>
    </source>
</evidence>
<dbReference type="AlphaFoldDB" id="A0A923M727"/>
<evidence type="ECO:0000256" key="1">
    <source>
        <dbReference type="SAM" id="MobiDB-lite"/>
    </source>
</evidence>
<evidence type="ECO:0000256" key="2">
    <source>
        <dbReference type="SAM" id="SignalP"/>
    </source>
</evidence>
<keyword evidence="4" id="KW-1185">Reference proteome</keyword>
<dbReference type="InterPro" id="IPR050708">
    <property type="entry name" value="T6SS_VgrG/RHS"/>
</dbReference>
<dbReference type="Proteomes" id="UP000596827">
    <property type="component" value="Unassembled WGS sequence"/>
</dbReference>
<dbReference type="PANTHER" id="PTHR32305:SF15">
    <property type="entry name" value="PROTEIN RHSA-RELATED"/>
    <property type="match status" value="1"/>
</dbReference>
<dbReference type="NCBIfam" id="TIGR01643">
    <property type="entry name" value="YD_repeat_2x"/>
    <property type="match status" value="4"/>
</dbReference>